<evidence type="ECO:0000256" key="1">
    <source>
        <dbReference type="ARBA" id="ARBA00004651"/>
    </source>
</evidence>
<feature type="transmembrane region" description="Helical" evidence="7">
    <location>
        <begin position="230"/>
        <end position="248"/>
    </location>
</feature>
<keyword evidence="5 7" id="KW-1133">Transmembrane helix</keyword>
<name>A0A1I2HGS3_9BACT</name>
<dbReference type="AlphaFoldDB" id="A0A1I2HGS3"/>
<dbReference type="InterPro" id="IPR003706">
    <property type="entry name" value="CstA_N"/>
</dbReference>
<feature type="transmembrane region" description="Helical" evidence="7">
    <location>
        <begin position="129"/>
        <end position="151"/>
    </location>
</feature>
<evidence type="ECO:0000259" key="8">
    <source>
        <dbReference type="Pfam" id="PF02554"/>
    </source>
</evidence>
<gene>
    <name evidence="9" type="ORF">SAMN05216283_10428</name>
</gene>
<evidence type="ECO:0000256" key="3">
    <source>
        <dbReference type="ARBA" id="ARBA00022475"/>
    </source>
</evidence>
<dbReference type="GO" id="GO:0005886">
    <property type="term" value="C:plasma membrane"/>
    <property type="evidence" value="ECO:0007669"/>
    <property type="project" value="UniProtKB-SubCell"/>
</dbReference>
<dbReference type="EMBL" id="FONW01000004">
    <property type="protein sequence ID" value="SFF27691.1"/>
    <property type="molecule type" value="Genomic_DNA"/>
</dbReference>
<dbReference type="GO" id="GO:0009267">
    <property type="term" value="P:cellular response to starvation"/>
    <property type="evidence" value="ECO:0007669"/>
    <property type="project" value="InterPro"/>
</dbReference>
<keyword evidence="6 7" id="KW-0472">Membrane</keyword>
<accession>A0A1I2HGS3</accession>
<evidence type="ECO:0000256" key="4">
    <source>
        <dbReference type="ARBA" id="ARBA00022692"/>
    </source>
</evidence>
<feature type="transmembrane region" description="Helical" evidence="7">
    <location>
        <begin position="391"/>
        <end position="412"/>
    </location>
</feature>
<comment type="subcellular location">
    <subcellularLocation>
        <location evidence="1">Cell membrane</location>
        <topology evidence="1">Multi-pass membrane protein</topology>
    </subcellularLocation>
</comment>
<proteinExistence type="inferred from homology"/>
<evidence type="ECO:0000256" key="7">
    <source>
        <dbReference type="SAM" id="Phobius"/>
    </source>
</evidence>
<feature type="transmembrane region" description="Helical" evidence="7">
    <location>
        <begin position="157"/>
        <end position="174"/>
    </location>
</feature>
<feature type="domain" description="CstA N-terminal" evidence="8">
    <location>
        <begin position="3"/>
        <end position="152"/>
    </location>
</feature>
<dbReference type="PANTHER" id="PTHR30252:SF4">
    <property type="entry name" value="CARBON STARVATION"/>
    <property type="match status" value="1"/>
</dbReference>
<feature type="transmembrane region" description="Helical" evidence="7">
    <location>
        <begin position="53"/>
        <end position="74"/>
    </location>
</feature>
<reference evidence="9 10" key="1">
    <citation type="submission" date="2016-10" db="EMBL/GenBank/DDBJ databases">
        <authorList>
            <person name="de Groot N.N."/>
        </authorList>
    </citation>
    <scope>NUCLEOTIDE SEQUENCE [LARGE SCALE GENOMIC DNA]</scope>
    <source>
        <strain evidence="9 10">CGMCC 1.9156</strain>
    </source>
</reference>
<evidence type="ECO:0000256" key="5">
    <source>
        <dbReference type="ARBA" id="ARBA00022989"/>
    </source>
</evidence>
<evidence type="ECO:0000256" key="6">
    <source>
        <dbReference type="ARBA" id="ARBA00023136"/>
    </source>
</evidence>
<evidence type="ECO:0000256" key="2">
    <source>
        <dbReference type="ARBA" id="ARBA00007755"/>
    </source>
</evidence>
<sequence>MITFFISLAILLIGYFIYSKLIERIAGIDPQRKTPAYTMNDGVDYMPLPWWRIFLIQFLNIAGLGPIFGAVAGAMWGPVAFIWIVLGSVFAGAVHDYFSGMLSIKHKGLSITEIVGIYMGKGTKQFMRLFTVFLMIIVGAVFIMGPAKILADITPDIATMTFWVWVVFAYYLLATMLPIDKVIGRIYPVFGFALVFMAVGLIIALFVKGYHIPELNAANLQNFHVNADDFPIFPMLFITIACGAISGFHATQSPLMARCVTNEKYGRRVFYGAMITEGVVALIWAAISMSFFGGIRELNEVMTANEGNAAFIVNEISNSLLGTLGGLLALLGVVAAPITSGDTAFRSARLIVADFMNFKQGPIKNRLLVSLPLFAIGFLLTQIDFSIIWRYFAWANQTLATVVLWTISIYLLQERKFYWITLIPAVFMTAVIVTYLLLAPEGFSLSKDIAYPVGIIAACASFLSFFVYQKRYVAQPAFVTVKQKNPSK</sequence>
<feature type="transmembrane region" description="Helical" evidence="7">
    <location>
        <begin position="324"/>
        <end position="345"/>
    </location>
</feature>
<organism evidence="9 10">
    <name type="scientific">Sunxiuqinia elliptica</name>
    <dbReference type="NCBI Taxonomy" id="655355"/>
    <lineage>
        <taxon>Bacteria</taxon>
        <taxon>Pseudomonadati</taxon>
        <taxon>Bacteroidota</taxon>
        <taxon>Bacteroidia</taxon>
        <taxon>Marinilabiliales</taxon>
        <taxon>Prolixibacteraceae</taxon>
        <taxon>Sunxiuqinia</taxon>
    </lineage>
</organism>
<dbReference type="PANTHER" id="PTHR30252">
    <property type="entry name" value="INNER MEMBRANE PEPTIDE TRANSPORTER"/>
    <property type="match status" value="1"/>
</dbReference>
<protein>
    <submittedName>
        <fullName evidence="9">Carbon starvation protein CstA</fullName>
    </submittedName>
</protein>
<feature type="transmembrane region" description="Helical" evidence="7">
    <location>
        <begin position="6"/>
        <end position="23"/>
    </location>
</feature>
<feature type="transmembrane region" description="Helical" evidence="7">
    <location>
        <begin position="80"/>
        <end position="98"/>
    </location>
</feature>
<feature type="transmembrane region" description="Helical" evidence="7">
    <location>
        <begin position="186"/>
        <end position="210"/>
    </location>
</feature>
<feature type="transmembrane region" description="Helical" evidence="7">
    <location>
        <begin position="449"/>
        <end position="468"/>
    </location>
</feature>
<feature type="transmembrane region" description="Helical" evidence="7">
    <location>
        <begin position="417"/>
        <end position="437"/>
    </location>
</feature>
<dbReference type="Pfam" id="PF02554">
    <property type="entry name" value="CstA"/>
    <property type="match status" value="2"/>
</dbReference>
<evidence type="ECO:0000313" key="10">
    <source>
        <dbReference type="Proteomes" id="UP000198964"/>
    </source>
</evidence>
<feature type="transmembrane region" description="Helical" evidence="7">
    <location>
        <begin position="366"/>
        <end position="385"/>
    </location>
</feature>
<feature type="transmembrane region" description="Helical" evidence="7">
    <location>
        <begin position="269"/>
        <end position="292"/>
    </location>
</feature>
<comment type="similarity">
    <text evidence="2">Belongs to the peptide transporter carbon starvation (CstA) (TC 2.A.114) family.</text>
</comment>
<keyword evidence="10" id="KW-1185">Reference proteome</keyword>
<keyword evidence="3" id="KW-1003">Cell membrane</keyword>
<evidence type="ECO:0000313" key="9">
    <source>
        <dbReference type="EMBL" id="SFF27691.1"/>
    </source>
</evidence>
<dbReference type="STRING" id="655355.SAMN05216283_10428"/>
<keyword evidence="4 7" id="KW-0812">Transmembrane</keyword>
<dbReference type="Proteomes" id="UP000198964">
    <property type="component" value="Unassembled WGS sequence"/>
</dbReference>
<feature type="domain" description="CstA N-terminal" evidence="8">
    <location>
        <begin position="161"/>
        <end position="316"/>
    </location>
</feature>
<dbReference type="InterPro" id="IPR051605">
    <property type="entry name" value="CstA"/>
</dbReference>
<dbReference type="RefSeq" id="WP_093919720.1">
    <property type="nucleotide sequence ID" value="NZ_FONW01000004.1"/>
</dbReference>